<evidence type="ECO:0000313" key="2">
    <source>
        <dbReference type="Proteomes" id="UP000284868"/>
    </source>
</evidence>
<gene>
    <name evidence="1" type="ORF">DWZ83_10645</name>
</gene>
<dbReference type="OrthoDB" id="9791535at2"/>
<comment type="caution">
    <text evidence="1">The sequence shown here is derived from an EMBL/GenBank/DDBJ whole genome shotgun (WGS) entry which is preliminary data.</text>
</comment>
<dbReference type="NCBIfam" id="TIGR01909">
    <property type="entry name" value="C_GCAxxG_C_C"/>
    <property type="match status" value="1"/>
</dbReference>
<evidence type="ECO:0000313" key="1">
    <source>
        <dbReference type="EMBL" id="RHM04970.1"/>
    </source>
</evidence>
<dbReference type="AlphaFoldDB" id="A0A415NWV0"/>
<dbReference type="InterPro" id="IPR010181">
    <property type="entry name" value="CGCAxxGCC_motif"/>
</dbReference>
<dbReference type="RefSeq" id="WP_022419627.1">
    <property type="nucleotide sequence ID" value="NZ_CAJKGD010000039.1"/>
</dbReference>
<dbReference type="EMBL" id="QRPK01000121">
    <property type="protein sequence ID" value="RHM04970.1"/>
    <property type="molecule type" value="Genomic_DNA"/>
</dbReference>
<dbReference type="Proteomes" id="UP000284868">
    <property type="component" value="Unassembled WGS sequence"/>
</dbReference>
<accession>A0A415NWV0</accession>
<organism evidence="1 2">
    <name type="scientific">Amedibacillus dolichus</name>
    <dbReference type="NCBI Taxonomy" id="31971"/>
    <lineage>
        <taxon>Bacteria</taxon>
        <taxon>Bacillati</taxon>
        <taxon>Bacillota</taxon>
        <taxon>Erysipelotrichia</taxon>
        <taxon>Erysipelotrichales</taxon>
        <taxon>Erysipelotrichaceae</taxon>
        <taxon>Amedibacillus</taxon>
    </lineage>
</organism>
<keyword evidence="2" id="KW-1185">Reference proteome</keyword>
<proteinExistence type="predicted"/>
<reference evidence="1 2" key="1">
    <citation type="submission" date="2018-08" db="EMBL/GenBank/DDBJ databases">
        <title>A genome reference for cultivated species of the human gut microbiota.</title>
        <authorList>
            <person name="Zou Y."/>
            <person name="Xue W."/>
            <person name="Luo G."/>
        </authorList>
    </citation>
    <scope>NUCLEOTIDE SEQUENCE [LARGE SCALE GENOMIC DNA]</scope>
    <source>
        <strain evidence="1 2">AF35-6BH</strain>
    </source>
</reference>
<protein>
    <submittedName>
        <fullName evidence="1">C_GCAxxG_C_C family protein</fullName>
    </submittedName>
</protein>
<dbReference type="Pfam" id="PF09719">
    <property type="entry name" value="C_GCAxxG_C_C"/>
    <property type="match status" value="1"/>
</dbReference>
<name>A0A415NWV0_9FIRM</name>
<sequence length="137" mass="15142">MERKELAIQLYKKGYSCAQAVACAYHDSLLLSEDAAYRISEGFGGGMGHYGHTCGACSAMVMVAGSQISKGIEDMSSKQQTYPIVKEMVEQFVEANGYLNCFDILRNGSQDMEDNKRVCCIHCIHSACDILDHMLKK</sequence>